<dbReference type="AlphaFoldDB" id="A0A9D2BNM5"/>
<dbReference type="InterPro" id="IPR011059">
    <property type="entry name" value="Metal-dep_hydrolase_composite"/>
</dbReference>
<protein>
    <submittedName>
        <fullName evidence="2">Amidohydrolase</fullName>
    </submittedName>
</protein>
<dbReference type="EMBL" id="DXET01000173">
    <property type="protein sequence ID" value="HIX81869.1"/>
    <property type="molecule type" value="Genomic_DNA"/>
</dbReference>
<proteinExistence type="predicted"/>
<gene>
    <name evidence="2" type="ORF">H9980_07875</name>
</gene>
<dbReference type="InterPro" id="IPR033932">
    <property type="entry name" value="YtcJ-like"/>
</dbReference>
<accession>A0A9D2BNM5</accession>
<feature type="domain" description="Amidohydrolase 3" evidence="1">
    <location>
        <begin position="42"/>
        <end position="516"/>
    </location>
</feature>
<dbReference type="PANTHER" id="PTHR22642">
    <property type="entry name" value="IMIDAZOLONEPROPIONASE"/>
    <property type="match status" value="1"/>
</dbReference>
<dbReference type="Gene3D" id="3.10.310.70">
    <property type="match status" value="1"/>
</dbReference>
<sequence length="519" mass="58412">MKIYYNGNLYGHKKATAFVEKHGKIIFIGNDDEALKYNGDSIDLKKKYVYPGFNDSHMHLVNYGQSLRNLLLENHTDSLADLLGELQRNLLPGKWLVGRGWNHDYFKDVSRFPTRKDLDSISKEDPIVITRACGHILVANSKAIELANIHDQEVEGGSYDLETGIFKENALNLIYNAIGKPTVDDIKESIMIAQKSLNSYGITSVQSDDFLSATDNYHDALEALKQLDAENKLTVRVYEQAQFTNIVTLKEFVDSGYHTGVGTNMFKIGPLKMLGDGSLGGRTAYLSEPYYDDPTTQGIPVYTKEEFKEMFDFANKNQMQIAIHAIGDGILDWIIEAYEYALANHPRQDHRHGIVHCQITRQDQLLKIKQLHLHAYIQSIFLDYDNHIVNERVKPEIAKTSYNFKTLKEITTISNGSDCPVEKPDILKGIQLAITRTSIDGTGPYLKEQSLTREEAIDSFTIDGAYASFEENIKGSIEIGKFCDLVILENDILSVDVNKIKDIKVLATIIDGNIVYGGI</sequence>
<dbReference type="GO" id="GO:0016810">
    <property type="term" value="F:hydrolase activity, acting on carbon-nitrogen (but not peptide) bonds"/>
    <property type="evidence" value="ECO:0007669"/>
    <property type="project" value="InterPro"/>
</dbReference>
<dbReference type="PANTHER" id="PTHR22642:SF2">
    <property type="entry name" value="PROTEIN LONG AFTER FAR-RED 3"/>
    <property type="match status" value="1"/>
</dbReference>
<dbReference type="SUPFAM" id="SSF51556">
    <property type="entry name" value="Metallo-dependent hydrolases"/>
    <property type="match status" value="1"/>
</dbReference>
<dbReference type="SUPFAM" id="SSF51338">
    <property type="entry name" value="Composite domain of metallo-dependent hydrolases"/>
    <property type="match status" value="1"/>
</dbReference>
<dbReference type="Gene3D" id="2.30.40.10">
    <property type="entry name" value="Urease, subunit C, domain 1"/>
    <property type="match status" value="1"/>
</dbReference>
<evidence type="ECO:0000313" key="2">
    <source>
        <dbReference type="EMBL" id="HIX81869.1"/>
    </source>
</evidence>
<dbReference type="Gene3D" id="3.20.20.140">
    <property type="entry name" value="Metal-dependent hydrolases"/>
    <property type="match status" value="1"/>
</dbReference>
<organism evidence="2 3">
    <name type="scientific">Candidatus Erysipelatoclostridium merdavium</name>
    <dbReference type="NCBI Taxonomy" id="2838566"/>
    <lineage>
        <taxon>Bacteria</taxon>
        <taxon>Bacillati</taxon>
        <taxon>Bacillota</taxon>
        <taxon>Erysipelotrichia</taxon>
        <taxon>Erysipelotrichales</taxon>
        <taxon>Erysipelotrichales incertae sedis</taxon>
    </lineage>
</organism>
<dbReference type="InterPro" id="IPR013108">
    <property type="entry name" value="Amidohydro_3"/>
</dbReference>
<evidence type="ECO:0000313" key="3">
    <source>
        <dbReference type="Proteomes" id="UP000886724"/>
    </source>
</evidence>
<reference evidence="2" key="2">
    <citation type="submission" date="2021-04" db="EMBL/GenBank/DDBJ databases">
        <authorList>
            <person name="Gilroy R."/>
        </authorList>
    </citation>
    <scope>NUCLEOTIDE SEQUENCE</scope>
    <source>
        <strain evidence="2">ChiGjej1B1-14440</strain>
    </source>
</reference>
<comment type="caution">
    <text evidence="2">The sequence shown here is derived from an EMBL/GenBank/DDBJ whole genome shotgun (WGS) entry which is preliminary data.</text>
</comment>
<name>A0A9D2BNM5_9FIRM</name>
<reference evidence="2" key="1">
    <citation type="journal article" date="2021" name="PeerJ">
        <title>Extensive microbial diversity within the chicken gut microbiome revealed by metagenomics and culture.</title>
        <authorList>
            <person name="Gilroy R."/>
            <person name="Ravi A."/>
            <person name="Getino M."/>
            <person name="Pursley I."/>
            <person name="Horton D.L."/>
            <person name="Alikhan N.F."/>
            <person name="Baker D."/>
            <person name="Gharbi K."/>
            <person name="Hall N."/>
            <person name="Watson M."/>
            <person name="Adriaenssens E.M."/>
            <person name="Foster-Nyarko E."/>
            <person name="Jarju S."/>
            <person name="Secka A."/>
            <person name="Antonio M."/>
            <person name="Oren A."/>
            <person name="Chaudhuri R.R."/>
            <person name="La Ragione R."/>
            <person name="Hildebrand F."/>
            <person name="Pallen M.J."/>
        </authorList>
    </citation>
    <scope>NUCLEOTIDE SEQUENCE</scope>
    <source>
        <strain evidence="2">ChiGjej1B1-14440</strain>
    </source>
</reference>
<dbReference type="Proteomes" id="UP000886724">
    <property type="component" value="Unassembled WGS sequence"/>
</dbReference>
<evidence type="ECO:0000259" key="1">
    <source>
        <dbReference type="Pfam" id="PF07969"/>
    </source>
</evidence>
<dbReference type="Pfam" id="PF07969">
    <property type="entry name" value="Amidohydro_3"/>
    <property type="match status" value="1"/>
</dbReference>
<dbReference type="InterPro" id="IPR032466">
    <property type="entry name" value="Metal_Hydrolase"/>
</dbReference>
<dbReference type="CDD" id="cd01300">
    <property type="entry name" value="YtcJ_like"/>
    <property type="match status" value="1"/>
</dbReference>